<protein>
    <recommendedName>
        <fullName evidence="4">DNA repair protein</fullName>
    </recommendedName>
</protein>
<organism evidence="2 3">
    <name type="scientific">Micromonospora zingiberis</name>
    <dbReference type="NCBI Taxonomy" id="2053011"/>
    <lineage>
        <taxon>Bacteria</taxon>
        <taxon>Bacillati</taxon>
        <taxon>Actinomycetota</taxon>
        <taxon>Actinomycetes</taxon>
        <taxon>Micromonosporales</taxon>
        <taxon>Micromonosporaceae</taxon>
        <taxon>Micromonospora</taxon>
    </lineage>
</organism>
<accession>A0A4R0GEG2</accession>
<dbReference type="RefSeq" id="WP_131305553.1">
    <property type="nucleotide sequence ID" value="NZ_SJJR01000013.1"/>
</dbReference>
<reference evidence="2 3" key="1">
    <citation type="submission" date="2019-02" db="EMBL/GenBank/DDBJ databases">
        <title>Jishengella sp. nov., isolated from a root of Zingiber montanum.</title>
        <authorList>
            <person name="Kuncharoen N."/>
            <person name="Kudo T."/>
            <person name="Masahiro Y."/>
            <person name="Ohkuma M."/>
            <person name="Tanasupawat S."/>
        </authorList>
    </citation>
    <scope>NUCLEOTIDE SEQUENCE [LARGE SCALE GENOMIC DNA]</scope>
    <source>
        <strain evidence="2 3">PLAI 1-1</strain>
    </source>
</reference>
<evidence type="ECO:0008006" key="4">
    <source>
        <dbReference type="Google" id="ProtNLM"/>
    </source>
</evidence>
<name>A0A4R0GEG2_9ACTN</name>
<evidence type="ECO:0000313" key="3">
    <source>
        <dbReference type="Proteomes" id="UP000292274"/>
    </source>
</evidence>
<dbReference type="OrthoDB" id="3395989at2"/>
<gene>
    <name evidence="2" type="ORF">E0H26_19420</name>
</gene>
<evidence type="ECO:0000313" key="2">
    <source>
        <dbReference type="EMBL" id="TCB95630.1"/>
    </source>
</evidence>
<sequence>MPIQPDDGHQRDTTRIWPDGRAARRFPGQPPHLGHRSGSLSWHELNRLPVGAYPSHLNTH</sequence>
<dbReference type="EMBL" id="SJJR01000013">
    <property type="protein sequence ID" value="TCB95630.1"/>
    <property type="molecule type" value="Genomic_DNA"/>
</dbReference>
<evidence type="ECO:0000256" key="1">
    <source>
        <dbReference type="SAM" id="MobiDB-lite"/>
    </source>
</evidence>
<comment type="caution">
    <text evidence="2">The sequence shown here is derived from an EMBL/GenBank/DDBJ whole genome shotgun (WGS) entry which is preliminary data.</text>
</comment>
<dbReference type="Proteomes" id="UP000292274">
    <property type="component" value="Unassembled WGS sequence"/>
</dbReference>
<feature type="compositionally biased region" description="Basic and acidic residues" evidence="1">
    <location>
        <begin position="1"/>
        <end position="14"/>
    </location>
</feature>
<feature type="region of interest" description="Disordered" evidence="1">
    <location>
        <begin position="1"/>
        <end position="38"/>
    </location>
</feature>
<dbReference type="AlphaFoldDB" id="A0A4R0GEG2"/>
<proteinExistence type="predicted"/>
<keyword evidence="3" id="KW-1185">Reference proteome</keyword>